<dbReference type="AlphaFoldDB" id="A0A2H0UVJ6"/>
<name>A0A2H0UVJ6_9BACT</name>
<dbReference type="PROSITE" id="PS51462">
    <property type="entry name" value="NUDIX"/>
    <property type="match status" value="1"/>
</dbReference>
<dbReference type="SUPFAM" id="SSF55811">
    <property type="entry name" value="Nudix"/>
    <property type="match status" value="1"/>
</dbReference>
<evidence type="ECO:0000313" key="3">
    <source>
        <dbReference type="Proteomes" id="UP000228906"/>
    </source>
</evidence>
<sequence>MRAPYQVLIFPFIKTAGKYYYAIFKRRDLGIWQGIAGGGEGNEMPIEAVRREACEEALIDKKARYIRLASMTTIPAVNICGLKWGDIIMIPELAFGVEAPSKDLKISHEHTQYLWLDCESAIKKLKYDSNKSALYELDYRLKNGLAGIEKNIQSIKKFL</sequence>
<gene>
    <name evidence="2" type="ORF">COU03_03855</name>
</gene>
<organism evidence="2 3">
    <name type="scientific">bacterium (Candidatus Gribaldobacteria) CG10_big_fil_rev_8_21_14_0_10_41_12</name>
    <dbReference type="NCBI Taxonomy" id="2014277"/>
    <lineage>
        <taxon>Bacteria</taxon>
        <taxon>Candidatus Gribaldobacteria</taxon>
    </lineage>
</organism>
<protein>
    <submittedName>
        <fullName evidence="2">NUDIX pyrophosphatase</fullName>
    </submittedName>
</protein>
<dbReference type="Proteomes" id="UP000228906">
    <property type="component" value="Unassembled WGS sequence"/>
</dbReference>
<comment type="caution">
    <text evidence="2">The sequence shown here is derived from an EMBL/GenBank/DDBJ whole genome shotgun (WGS) entry which is preliminary data.</text>
</comment>
<evidence type="ECO:0000313" key="2">
    <source>
        <dbReference type="EMBL" id="PIR90851.1"/>
    </source>
</evidence>
<feature type="domain" description="Nudix hydrolase" evidence="1">
    <location>
        <begin position="1"/>
        <end position="140"/>
    </location>
</feature>
<dbReference type="Gene3D" id="3.90.79.10">
    <property type="entry name" value="Nucleoside Triphosphate Pyrophosphohydrolase"/>
    <property type="match status" value="1"/>
</dbReference>
<dbReference type="InterPro" id="IPR000086">
    <property type="entry name" value="NUDIX_hydrolase_dom"/>
</dbReference>
<accession>A0A2H0UVJ6</accession>
<evidence type="ECO:0000259" key="1">
    <source>
        <dbReference type="PROSITE" id="PS51462"/>
    </source>
</evidence>
<reference evidence="3" key="1">
    <citation type="submission" date="2017-09" db="EMBL/GenBank/DDBJ databases">
        <title>Depth-based differentiation of microbial function through sediment-hosted aquifers and enrichment of novel symbionts in the deep terrestrial subsurface.</title>
        <authorList>
            <person name="Probst A.J."/>
            <person name="Ladd B."/>
            <person name="Jarett J.K."/>
            <person name="Geller-Mcgrath D.E."/>
            <person name="Sieber C.M.K."/>
            <person name="Emerson J.B."/>
            <person name="Anantharaman K."/>
            <person name="Thomas B.C."/>
            <person name="Malmstrom R."/>
            <person name="Stieglmeier M."/>
            <person name="Klingl A."/>
            <person name="Woyke T."/>
            <person name="Ryan C.M."/>
            <person name="Banfield J.F."/>
        </authorList>
    </citation>
    <scope>NUCLEOTIDE SEQUENCE [LARGE SCALE GENOMIC DNA]</scope>
</reference>
<dbReference type="EMBL" id="PFAV01000072">
    <property type="protein sequence ID" value="PIR90851.1"/>
    <property type="molecule type" value="Genomic_DNA"/>
</dbReference>
<proteinExistence type="predicted"/>
<dbReference type="InterPro" id="IPR015797">
    <property type="entry name" value="NUDIX_hydrolase-like_dom_sf"/>
</dbReference>